<evidence type="ECO:0000313" key="1">
    <source>
        <dbReference type="EMBL" id="JAH70754.1"/>
    </source>
</evidence>
<dbReference type="AlphaFoldDB" id="A0A0E9UY33"/>
<dbReference type="EMBL" id="GBXM01037823">
    <property type="protein sequence ID" value="JAH70754.1"/>
    <property type="molecule type" value="Transcribed_RNA"/>
</dbReference>
<reference evidence="1" key="2">
    <citation type="journal article" date="2015" name="Fish Shellfish Immunol.">
        <title>Early steps in the European eel (Anguilla anguilla)-Vibrio vulnificus interaction in the gills: Role of the RtxA13 toxin.</title>
        <authorList>
            <person name="Callol A."/>
            <person name="Pajuelo D."/>
            <person name="Ebbesson L."/>
            <person name="Teles M."/>
            <person name="MacKenzie S."/>
            <person name="Amaro C."/>
        </authorList>
    </citation>
    <scope>NUCLEOTIDE SEQUENCE</scope>
</reference>
<reference evidence="1" key="1">
    <citation type="submission" date="2014-11" db="EMBL/GenBank/DDBJ databases">
        <authorList>
            <person name="Amaro Gonzalez C."/>
        </authorList>
    </citation>
    <scope>NUCLEOTIDE SEQUENCE</scope>
</reference>
<organism evidence="1">
    <name type="scientific">Anguilla anguilla</name>
    <name type="common">European freshwater eel</name>
    <name type="synonym">Muraena anguilla</name>
    <dbReference type="NCBI Taxonomy" id="7936"/>
    <lineage>
        <taxon>Eukaryota</taxon>
        <taxon>Metazoa</taxon>
        <taxon>Chordata</taxon>
        <taxon>Craniata</taxon>
        <taxon>Vertebrata</taxon>
        <taxon>Euteleostomi</taxon>
        <taxon>Actinopterygii</taxon>
        <taxon>Neopterygii</taxon>
        <taxon>Teleostei</taxon>
        <taxon>Anguilliformes</taxon>
        <taxon>Anguillidae</taxon>
        <taxon>Anguilla</taxon>
    </lineage>
</organism>
<proteinExistence type="predicted"/>
<protein>
    <submittedName>
        <fullName evidence="1">Uncharacterized protein</fullName>
    </submittedName>
</protein>
<sequence length="39" mass="4399">MFTGPASLLRKLSLGIYGGVLHSYRLCLNRERSMETLSQ</sequence>
<name>A0A0E9UY33_ANGAN</name>
<accession>A0A0E9UY33</accession>